<dbReference type="Gene3D" id="3.40.630.30">
    <property type="match status" value="1"/>
</dbReference>
<feature type="domain" description="N-acetyltransferase" evidence="3">
    <location>
        <begin position="5"/>
        <end position="149"/>
    </location>
</feature>
<accession>A0A011NWH1</accession>
<evidence type="ECO:0000313" key="5">
    <source>
        <dbReference type="Proteomes" id="UP000022141"/>
    </source>
</evidence>
<dbReference type="PANTHER" id="PTHR43877">
    <property type="entry name" value="AMINOALKYLPHOSPHONATE N-ACETYLTRANSFERASE-RELATED-RELATED"/>
    <property type="match status" value="1"/>
</dbReference>
<dbReference type="InterPro" id="IPR050832">
    <property type="entry name" value="Bact_Acetyltransf"/>
</dbReference>
<dbReference type="EMBL" id="JEMY01000038">
    <property type="protein sequence ID" value="EXI87043.1"/>
    <property type="molecule type" value="Genomic_DNA"/>
</dbReference>
<proteinExistence type="predicted"/>
<evidence type="ECO:0000256" key="1">
    <source>
        <dbReference type="ARBA" id="ARBA00022679"/>
    </source>
</evidence>
<dbReference type="PROSITE" id="PS51186">
    <property type="entry name" value="GNAT"/>
    <property type="match status" value="1"/>
</dbReference>
<sequence>MAASSHTLCAPGLDELPALLALLADCALPVADIEAAHLPGFLICRDEGRLIATAGLQPCGETVLLRSLAVAAHCRQRGLAAQLLAALEQRALADGHRQIFLLTTSAQDFFSARGFRLLPRSAVPPGITATAQFRCLCPASAACMVKILDGALARESAA</sequence>
<comment type="caution">
    <text evidence="4">The sequence shown here is derived from an EMBL/GenBank/DDBJ whole genome shotgun (WGS) entry which is preliminary data.</text>
</comment>
<keyword evidence="5" id="KW-1185">Reference proteome</keyword>
<dbReference type="NCBIfam" id="NF040501">
    <property type="entry name" value="resist_ArsN2"/>
    <property type="match status" value="1"/>
</dbReference>
<dbReference type="PANTHER" id="PTHR43877:SF2">
    <property type="entry name" value="AMINOALKYLPHOSPHONATE N-ACETYLTRANSFERASE-RELATED"/>
    <property type="match status" value="1"/>
</dbReference>
<evidence type="ECO:0000256" key="2">
    <source>
        <dbReference type="ARBA" id="ARBA00023315"/>
    </source>
</evidence>
<dbReference type="STRING" id="1454004.AW11_02836"/>
<evidence type="ECO:0000259" key="3">
    <source>
        <dbReference type="PROSITE" id="PS51186"/>
    </source>
</evidence>
<keyword evidence="2" id="KW-0012">Acyltransferase</keyword>
<dbReference type="Pfam" id="PF00583">
    <property type="entry name" value="Acetyltransf_1"/>
    <property type="match status" value="1"/>
</dbReference>
<dbReference type="GO" id="GO:0016747">
    <property type="term" value="F:acyltransferase activity, transferring groups other than amino-acyl groups"/>
    <property type="evidence" value="ECO:0007669"/>
    <property type="project" value="InterPro"/>
</dbReference>
<dbReference type="Proteomes" id="UP000022141">
    <property type="component" value="Unassembled WGS sequence"/>
</dbReference>
<dbReference type="PATRIC" id="fig|1454004.3.peg.2931"/>
<gene>
    <name evidence="4" type="ORF">AW11_02836</name>
</gene>
<reference evidence="4" key="1">
    <citation type="submission" date="2014-02" db="EMBL/GenBank/DDBJ databases">
        <title>Expanding our view of genomic diversity in Candidatus Accumulibacter clades.</title>
        <authorList>
            <person name="Skennerton C.T."/>
            <person name="Barr J.J."/>
            <person name="Slater F.R."/>
            <person name="Bond P.L."/>
            <person name="Tyson G.W."/>
        </authorList>
    </citation>
    <scope>NUCLEOTIDE SEQUENCE [LARGE SCALE GENOMIC DNA]</scope>
</reference>
<dbReference type="SUPFAM" id="SSF55729">
    <property type="entry name" value="Acyl-CoA N-acyltransferases (Nat)"/>
    <property type="match status" value="1"/>
</dbReference>
<dbReference type="InterPro" id="IPR000182">
    <property type="entry name" value="GNAT_dom"/>
</dbReference>
<evidence type="ECO:0000313" key="4">
    <source>
        <dbReference type="EMBL" id="EXI87043.1"/>
    </source>
</evidence>
<dbReference type="eggNOG" id="COG1246">
    <property type="taxonomic scope" value="Bacteria"/>
</dbReference>
<name>A0A011NWH1_ACCRE</name>
<dbReference type="InterPro" id="IPR016181">
    <property type="entry name" value="Acyl_CoA_acyltransferase"/>
</dbReference>
<dbReference type="AlphaFoldDB" id="A0A011NWH1"/>
<keyword evidence="1" id="KW-0808">Transferase</keyword>
<protein>
    <submittedName>
        <fullName evidence="4">N-acetylglutamate synthase</fullName>
    </submittedName>
</protein>
<organism evidence="4 5">
    <name type="scientific">Accumulibacter regalis</name>
    <dbReference type="NCBI Taxonomy" id="522306"/>
    <lineage>
        <taxon>Bacteria</taxon>
        <taxon>Pseudomonadati</taxon>
        <taxon>Pseudomonadota</taxon>
        <taxon>Betaproteobacteria</taxon>
        <taxon>Candidatus Accumulibacter</taxon>
    </lineage>
</organism>